<dbReference type="STRING" id="1300350.Z948_2857"/>
<proteinExistence type="predicted"/>
<protein>
    <submittedName>
        <fullName evidence="1">Uncharacterized protein</fullName>
    </submittedName>
</protein>
<dbReference type="Proteomes" id="UP000027734">
    <property type="component" value="Unassembled WGS sequence"/>
</dbReference>
<dbReference type="EMBL" id="JAMC01000003">
    <property type="protein sequence ID" value="KEJ89317.1"/>
    <property type="molecule type" value="Genomic_DNA"/>
</dbReference>
<dbReference type="eggNOG" id="ENOG5032TQZ">
    <property type="taxonomic scope" value="Bacteria"/>
</dbReference>
<organism evidence="1 2">
    <name type="scientific">Sulfitobacter donghicola DSW-25 = KCTC 12864 = JCM 14565</name>
    <dbReference type="NCBI Taxonomy" id="1300350"/>
    <lineage>
        <taxon>Bacteria</taxon>
        <taxon>Pseudomonadati</taxon>
        <taxon>Pseudomonadota</taxon>
        <taxon>Alphaproteobacteria</taxon>
        <taxon>Rhodobacterales</taxon>
        <taxon>Roseobacteraceae</taxon>
        <taxon>Sulfitobacter</taxon>
    </lineage>
</organism>
<sequence length="197" mass="20731">MLDFIFAVVAMAAAANPPETVTAPNDPPQSAASGSVVIGEGVSIGSATLIEGSPAATAGGLEIDQSVIPKGLAAEAQTPTGKFTTAVEVKPILEATKANWVALRDYGGNDLVYVSHLWAWRCGLSAMAISINDGAMENLPLPKCHTEYRSANVILEEDGLPYLTYPQGSVERVTVQIVYDDLTQDIATFASNEIRIP</sequence>
<evidence type="ECO:0000313" key="1">
    <source>
        <dbReference type="EMBL" id="KEJ89317.1"/>
    </source>
</evidence>
<accession>A0A073IV99</accession>
<dbReference type="RefSeq" id="WP_025060164.1">
    <property type="nucleotide sequence ID" value="NZ_JAMC01000003.1"/>
</dbReference>
<dbReference type="AlphaFoldDB" id="A0A073IV99"/>
<reference evidence="1 2" key="1">
    <citation type="submission" date="2014-01" db="EMBL/GenBank/DDBJ databases">
        <title>Sulfitobacter donghicola JCM 14565 Genome Sequencing.</title>
        <authorList>
            <person name="Lai Q."/>
            <person name="Hong Z."/>
        </authorList>
    </citation>
    <scope>NUCLEOTIDE SEQUENCE [LARGE SCALE GENOMIC DNA]</scope>
    <source>
        <strain evidence="1 2">JCM 14565</strain>
    </source>
</reference>
<gene>
    <name evidence="1" type="ORF">DSW25_09870</name>
</gene>
<keyword evidence="2" id="KW-1185">Reference proteome</keyword>
<evidence type="ECO:0000313" key="2">
    <source>
        <dbReference type="Proteomes" id="UP000027734"/>
    </source>
</evidence>
<name>A0A073IV99_9RHOB</name>
<comment type="caution">
    <text evidence="1">The sequence shown here is derived from an EMBL/GenBank/DDBJ whole genome shotgun (WGS) entry which is preliminary data.</text>
</comment>